<dbReference type="InterPro" id="IPR043504">
    <property type="entry name" value="Peptidase_S1_PA_chymotrypsin"/>
</dbReference>
<evidence type="ECO:0000313" key="5">
    <source>
        <dbReference type="Proteomes" id="UP000270649"/>
    </source>
</evidence>
<evidence type="ECO:0000313" key="4">
    <source>
        <dbReference type="EMBL" id="RMB57544.1"/>
    </source>
</evidence>
<keyword evidence="1" id="KW-0732">Signal</keyword>
<keyword evidence="6" id="KW-1185">Reference proteome</keyword>
<dbReference type="InterPro" id="IPR001254">
    <property type="entry name" value="Trypsin_dom"/>
</dbReference>
<keyword evidence="4" id="KW-0645">Protease</keyword>
<name>A0A3M0FXY8_9CORY</name>
<dbReference type="InterPro" id="IPR009003">
    <property type="entry name" value="Peptidase_S1_PA"/>
</dbReference>
<dbReference type="Gene3D" id="2.40.10.10">
    <property type="entry name" value="Trypsin-like serine proteases"/>
    <property type="match status" value="2"/>
</dbReference>
<organism evidence="4 5">
    <name type="scientific">Corynebacterium macginleyi</name>
    <dbReference type="NCBI Taxonomy" id="38290"/>
    <lineage>
        <taxon>Bacteria</taxon>
        <taxon>Bacillati</taxon>
        <taxon>Actinomycetota</taxon>
        <taxon>Actinomycetes</taxon>
        <taxon>Mycobacteriales</taxon>
        <taxon>Corynebacteriaceae</taxon>
        <taxon>Corynebacterium</taxon>
    </lineage>
</organism>
<dbReference type="RefSeq" id="WP_121928124.1">
    <property type="nucleotide sequence ID" value="NZ_CP068291.1"/>
</dbReference>
<evidence type="ECO:0000259" key="2">
    <source>
        <dbReference type="Pfam" id="PF00089"/>
    </source>
</evidence>
<dbReference type="SUPFAM" id="SSF50494">
    <property type="entry name" value="Trypsin-like serine proteases"/>
    <property type="match status" value="1"/>
</dbReference>
<dbReference type="CDD" id="cd21112">
    <property type="entry name" value="alphaLP-like"/>
    <property type="match status" value="1"/>
</dbReference>
<proteinExistence type="predicted"/>
<feature type="chain" id="PRO_5018280437" evidence="1">
    <location>
        <begin position="30"/>
        <end position="363"/>
    </location>
</feature>
<dbReference type="AlphaFoldDB" id="A0A3M0FXY8"/>
<protein>
    <submittedName>
        <fullName evidence="3 4">Serine protease</fullName>
    </submittedName>
</protein>
<evidence type="ECO:0000313" key="6">
    <source>
        <dbReference type="Proteomes" id="UP001518680"/>
    </source>
</evidence>
<dbReference type="EMBL" id="REGC01000014">
    <property type="protein sequence ID" value="RMB57544.1"/>
    <property type="molecule type" value="Genomic_DNA"/>
</dbReference>
<feature type="domain" description="Peptidase S1" evidence="2">
    <location>
        <begin position="198"/>
        <end position="316"/>
    </location>
</feature>
<evidence type="ECO:0000256" key="1">
    <source>
        <dbReference type="SAM" id="SignalP"/>
    </source>
</evidence>
<dbReference type="Proteomes" id="UP001518680">
    <property type="component" value="Unassembled WGS sequence"/>
</dbReference>
<dbReference type="GO" id="GO:0004252">
    <property type="term" value="F:serine-type endopeptidase activity"/>
    <property type="evidence" value="ECO:0007669"/>
    <property type="project" value="InterPro"/>
</dbReference>
<feature type="signal peptide" evidence="1">
    <location>
        <begin position="1"/>
        <end position="29"/>
    </location>
</feature>
<dbReference type="EMBL" id="JAACBX020000002">
    <property type="protein sequence ID" value="MBM0244715.1"/>
    <property type="molecule type" value="Genomic_DNA"/>
</dbReference>
<dbReference type="Pfam" id="PF00089">
    <property type="entry name" value="Trypsin"/>
    <property type="match status" value="1"/>
</dbReference>
<keyword evidence="4" id="KW-0378">Hydrolase</keyword>
<reference evidence="3 6" key="2">
    <citation type="submission" date="2021-01" db="EMBL/GenBank/DDBJ databases">
        <title>Complete genome sequences of Corynebacterium macginleyi strains isolated from infectious keratitis.</title>
        <authorList>
            <person name="Sagerfors S."/>
            <person name="Poehlein A."/>
            <person name="Soderquist B."/>
            <person name="Bruggemann H."/>
        </authorList>
    </citation>
    <scope>NUCLEOTIDE SEQUENCE [LARGE SCALE GENOMIC DNA]</scope>
    <source>
        <strain evidence="3 6">12T220</strain>
    </source>
</reference>
<sequence length="363" mass="38066">MLGISHLKKVLVGSAFAGVFFLASPAVGAQELPQADIDSAGFFHHVRDGRAASDIQAPELDRQVAGSVDSTLRNARDTVAQNAWQGNQYAEPATNPNPLGLLEQPTQLKQKPLGTNPNYRWKSDIFSTVAAGKPDADFVLHRVPGSWFDAPRIPEESDVAMSQGKSLYGPGTPIYVNGNTMCTLSVAGYDDAGRKVGLTAGHCGNEGDAITSADSYHIGPTGTIVSKNSNLDYAVIEFGSNAEVTRTYNGVTVNSLGGAVRPGETVCKQGVATGKTCGMTYQQAQNIQVNQVCAMMGDSGAPLLANDRLIGSISGGFLPVNFPCRTPLQGPVHNPTAATNMDAVLADVYRRGGVGVGFTLPEA</sequence>
<reference evidence="4 5" key="1">
    <citation type="submission" date="2018-10" db="EMBL/GenBank/DDBJ databases">
        <title>Corynebacterium macginleyi genome sequencing and assembly of the type strain and two clinical samples.</title>
        <authorList>
            <person name="Bernier A.-M."/>
            <person name="Bernard K."/>
        </authorList>
    </citation>
    <scope>NUCLEOTIDE SEQUENCE [LARGE SCALE GENOMIC DNA]</scope>
    <source>
        <strain evidence="4 5">NML 120205</strain>
    </source>
</reference>
<evidence type="ECO:0000313" key="3">
    <source>
        <dbReference type="EMBL" id="MBM0244715.1"/>
    </source>
</evidence>
<comment type="caution">
    <text evidence="4">The sequence shown here is derived from an EMBL/GenBank/DDBJ whole genome shotgun (WGS) entry which is preliminary data.</text>
</comment>
<dbReference type="Proteomes" id="UP000270649">
    <property type="component" value="Unassembled WGS sequence"/>
</dbReference>
<dbReference type="GO" id="GO:0006508">
    <property type="term" value="P:proteolysis"/>
    <property type="evidence" value="ECO:0007669"/>
    <property type="project" value="UniProtKB-KW"/>
</dbReference>
<accession>A0A3M0FXY8</accession>
<gene>
    <name evidence="4" type="ORF">D9543_09525</name>
    <name evidence="3" type="ORF">GWO63_010795</name>
</gene>